<dbReference type="Gene3D" id="3.40.50.300">
    <property type="entry name" value="P-loop containing nucleotide triphosphate hydrolases"/>
    <property type="match status" value="1"/>
</dbReference>
<dbReference type="InterPro" id="IPR027417">
    <property type="entry name" value="P-loop_NTPase"/>
</dbReference>
<gene>
    <name evidence="1" type="ORF">rCG_50503</name>
</gene>
<organism evidence="1 2">
    <name type="scientific">Rattus norvegicus</name>
    <name type="common">Rat</name>
    <dbReference type="NCBI Taxonomy" id="10116"/>
    <lineage>
        <taxon>Eukaryota</taxon>
        <taxon>Metazoa</taxon>
        <taxon>Chordata</taxon>
        <taxon>Craniata</taxon>
        <taxon>Vertebrata</taxon>
        <taxon>Euteleostomi</taxon>
        <taxon>Mammalia</taxon>
        <taxon>Eutheria</taxon>
        <taxon>Euarchontoglires</taxon>
        <taxon>Glires</taxon>
        <taxon>Rodentia</taxon>
        <taxon>Myomorpha</taxon>
        <taxon>Muroidea</taxon>
        <taxon>Muridae</taxon>
        <taxon>Murinae</taxon>
        <taxon>Rattus</taxon>
    </lineage>
</organism>
<protein>
    <submittedName>
        <fullName evidence="1">RCG50503</fullName>
    </submittedName>
</protein>
<reference evidence="2" key="1">
    <citation type="submission" date="2005-06" db="EMBL/GenBank/DDBJ databases">
        <authorList>
            <person name="Mural R.J."/>
            <person name="Li P.W."/>
            <person name="Adams M.D."/>
            <person name="Amanatides P.G."/>
            <person name="Baden-Tillson H."/>
            <person name="Barnstead M."/>
            <person name="Chin S.H."/>
            <person name="Dew I."/>
            <person name="Evans C.A."/>
            <person name="Ferriera S."/>
            <person name="Flanigan M."/>
            <person name="Fosler C."/>
            <person name="Glodek A."/>
            <person name="Gu Z."/>
            <person name="Holt R.A."/>
            <person name="Jennings D."/>
            <person name="Kraft C.L."/>
            <person name="Lu F."/>
            <person name="Nguyen T."/>
            <person name="Nusskern D.R."/>
            <person name="Pfannkoch C.M."/>
            <person name="Sitter C."/>
            <person name="Sutton G.G."/>
            <person name="Venter J.C."/>
            <person name="Wang Z."/>
            <person name="Woodage T."/>
            <person name="Zheng X.H."/>
            <person name="Zhong F."/>
        </authorList>
    </citation>
    <scope>NUCLEOTIDE SEQUENCE [LARGE SCALE GENOMIC DNA]</scope>
    <source>
        <strain>BN</strain>
        <strain evidence="2">Sprague-Dawley</strain>
    </source>
</reference>
<evidence type="ECO:0000313" key="1">
    <source>
        <dbReference type="EMBL" id="EDL82713.1"/>
    </source>
</evidence>
<accession>A6MGS3</accession>
<evidence type="ECO:0000313" key="2">
    <source>
        <dbReference type="Proteomes" id="UP000234681"/>
    </source>
</evidence>
<feature type="non-terminal residue" evidence="1">
    <location>
        <position position="86"/>
    </location>
</feature>
<proteinExistence type="predicted"/>
<name>A6MGS3_RAT</name>
<dbReference type="EMBL" id="DS030720">
    <property type="protein sequence ID" value="EDL82713.1"/>
    <property type="molecule type" value="Genomic_DNA"/>
</dbReference>
<dbReference type="Proteomes" id="UP000234681">
    <property type="component" value="Unassembled WGS sequence"/>
</dbReference>
<sequence>MAPEIHMPEPICLIANTDEHLVTNQEALEILSAITQPVVGGGHCWPLPHRQILPDEQAGWEGERLFRGLHCSVSHQGHLDVVCAPP</sequence>
<dbReference type="AlphaFoldDB" id="A6MGS3"/>